<dbReference type="GO" id="GO:0005096">
    <property type="term" value="F:GTPase activator activity"/>
    <property type="evidence" value="ECO:0007669"/>
    <property type="project" value="TreeGrafter"/>
</dbReference>
<sequence>MLASSDSLAALGPRRGTASMPAARARSTRHRHCSPAASSSGTNRRRLLARAIHSNSIASSPFPPSSTMTDDTWEVPVFSASSDALWLLADSGYGGGKVGRSASCYEPVVARRRGFMKRPSSCASEADYFNVAVERHPSRGAVSAVKRTPMYRTSSLNSLLDCGGDSADMADALVPESLEVSCSKLARLSTMPVLQLAAFAGDPTEIHDDAARFYPLASRTPEAVQSADVAVVAQVPPPPRPHFLRQLGQKPSSGSLRTSSSSRVPPLPIVTSGGEGGEQAGFQEKCPTTLHYAALVNAAHIPEHRGDNSGSSAGRLARFTRQLMTGLSFGARHSVDSPDARCANGSRRSESPCQQQQQQQQLVRHASPSPDFGTVATFDTDNHHPGLCPSRLNMPRPAHGGSWPDDFTASSTPAAAFAGEDYPPAAGGAASAAASASGRLNMRFAKTRPGGAAKRNTCLTIPTSRAPLFLPNLLLMPVTSPASASLQTEVATASGSTMASPFLHPASAECSSSMFFDAAALLDGQPQLHTAPIVAASAHDMLCRLAGARVAGGCLSPAVAGGSQVSPPVSLHTDSQEEWGLFITDCFKQLDHQVVPSMDSSATFFGRYSSECSASMLSSPESLATTVVVPSVSDHQALPKYWFSELSGAGYEKLHALVARGIPEDFRRQVWMECSGALDIVRPSCGMSPECANIEEIDLDLLRTTMTADHDMAPCTPHDDDDSGIECLRFILYSYARANPDVGYCQGMNKIAFGLLSAGLDASDSLSLLRCLLDGGILPAGMFKSPMAVVQTDQLVLEELVARRLPQLSAHLRLKLGGAAPLAPATVSWFLTLFVDCLPEPHRLRVWDMLFVHGYPVVFQACLAILELNQPALLLCATPVAVYALLQNVRNVLEHVDVDDFGALAFGKPRSCSVSASEIGLVRQQVSL</sequence>
<dbReference type="PROSITE" id="PS50086">
    <property type="entry name" value="TBC_RABGAP"/>
    <property type="match status" value="1"/>
</dbReference>
<feature type="region of interest" description="Disordered" evidence="1">
    <location>
        <begin position="1"/>
        <end position="44"/>
    </location>
</feature>
<gene>
    <name evidence="3" type="ORF">GGH94_000319</name>
</gene>
<dbReference type="PANTHER" id="PTHR47219">
    <property type="entry name" value="RAB GTPASE-ACTIVATING PROTEIN 1-LIKE"/>
    <property type="match status" value="1"/>
</dbReference>
<comment type="caution">
    <text evidence="3">The sequence shown here is derived from an EMBL/GenBank/DDBJ whole genome shotgun (WGS) entry which is preliminary data.</text>
</comment>
<evidence type="ECO:0000313" key="3">
    <source>
        <dbReference type="EMBL" id="KAJ2868186.1"/>
    </source>
</evidence>
<protein>
    <recommendedName>
        <fullName evidence="2">Rab-GAP TBC domain-containing protein</fullName>
    </recommendedName>
</protein>
<feature type="compositionally biased region" description="Low complexity" evidence="1">
    <location>
        <begin position="251"/>
        <end position="264"/>
    </location>
</feature>
<feature type="domain" description="Rab-GAP TBC" evidence="2">
    <location>
        <begin position="661"/>
        <end position="854"/>
    </location>
</feature>
<dbReference type="InterPro" id="IPR000195">
    <property type="entry name" value="Rab-GAP-TBC_dom"/>
</dbReference>
<dbReference type="PANTHER" id="PTHR47219:SF20">
    <property type="entry name" value="TBC1 DOMAIN FAMILY MEMBER 2B"/>
    <property type="match status" value="1"/>
</dbReference>
<proteinExistence type="predicted"/>
<evidence type="ECO:0000259" key="2">
    <source>
        <dbReference type="PROSITE" id="PS50086"/>
    </source>
</evidence>
<accession>A0A9W8IWW4</accession>
<dbReference type="Gene3D" id="1.10.472.80">
    <property type="entry name" value="Ypt/Rab-GAP domain of gyp1p, domain 3"/>
    <property type="match status" value="1"/>
</dbReference>
<dbReference type="InterPro" id="IPR050302">
    <property type="entry name" value="Rab_GAP_TBC_domain"/>
</dbReference>
<dbReference type="EMBL" id="JANBUY010000006">
    <property type="protein sequence ID" value="KAJ2868186.1"/>
    <property type="molecule type" value="Genomic_DNA"/>
</dbReference>
<dbReference type="InterPro" id="IPR035969">
    <property type="entry name" value="Rab-GAP_TBC_sf"/>
</dbReference>
<evidence type="ECO:0000256" key="1">
    <source>
        <dbReference type="SAM" id="MobiDB-lite"/>
    </source>
</evidence>
<dbReference type="Pfam" id="PF00566">
    <property type="entry name" value="RabGAP-TBC"/>
    <property type="match status" value="1"/>
</dbReference>
<dbReference type="GO" id="GO:0031267">
    <property type="term" value="F:small GTPase binding"/>
    <property type="evidence" value="ECO:0007669"/>
    <property type="project" value="TreeGrafter"/>
</dbReference>
<dbReference type="AlphaFoldDB" id="A0A9W8IWW4"/>
<name>A0A9W8IWW4_9FUNG</name>
<feature type="region of interest" description="Disordered" evidence="1">
    <location>
        <begin position="234"/>
        <end position="282"/>
    </location>
</feature>
<dbReference type="SMART" id="SM00164">
    <property type="entry name" value="TBC"/>
    <property type="match status" value="1"/>
</dbReference>
<evidence type="ECO:0000313" key="4">
    <source>
        <dbReference type="Proteomes" id="UP001140074"/>
    </source>
</evidence>
<reference evidence="3" key="1">
    <citation type="submission" date="2022-07" db="EMBL/GenBank/DDBJ databases">
        <title>Phylogenomic reconstructions and comparative analyses of Kickxellomycotina fungi.</title>
        <authorList>
            <person name="Reynolds N.K."/>
            <person name="Stajich J.E."/>
            <person name="Barry K."/>
            <person name="Grigoriev I.V."/>
            <person name="Crous P."/>
            <person name="Smith M.E."/>
        </authorList>
    </citation>
    <scope>NUCLEOTIDE SEQUENCE</scope>
    <source>
        <strain evidence="3">RSA 476</strain>
    </source>
</reference>
<keyword evidence="4" id="KW-1185">Reference proteome</keyword>
<feature type="region of interest" description="Disordered" evidence="1">
    <location>
        <begin position="330"/>
        <end position="376"/>
    </location>
</feature>
<dbReference type="Proteomes" id="UP001140074">
    <property type="component" value="Unassembled WGS sequence"/>
</dbReference>
<organism evidence="3 4">
    <name type="scientific">Coemansia aciculifera</name>
    <dbReference type="NCBI Taxonomy" id="417176"/>
    <lineage>
        <taxon>Eukaryota</taxon>
        <taxon>Fungi</taxon>
        <taxon>Fungi incertae sedis</taxon>
        <taxon>Zoopagomycota</taxon>
        <taxon>Kickxellomycotina</taxon>
        <taxon>Kickxellomycetes</taxon>
        <taxon>Kickxellales</taxon>
        <taxon>Kickxellaceae</taxon>
        <taxon>Coemansia</taxon>
    </lineage>
</organism>
<dbReference type="SUPFAM" id="SSF47923">
    <property type="entry name" value="Ypt/Rab-GAP domain of gyp1p"/>
    <property type="match status" value="2"/>
</dbReference>
<dbReference type="Gene3D" id="1.10.8.270">
    <property type="entry name" value="putative rabgap domain of human tbc1 domain family member 14 like domains"/>
    <property type="match status" value="1"/>
</dbReference>